<dbReference type="Proteomes" id="UP000651668">
    <property type="component" value="Unassembled WGS sequence"/>
</dbReference>
<feature type="transmembrane region" description="Helical" evidence="6">
    <location>
        <begin position="310"/>
        <end position="335"/>
    </location>
</feature>
<protein>
    <submittedName>
        <fullName evidence="7">AI-2E family transporter</fullName>
    </submittedName>
</protein>
<keyword evidence="8" id="KW-1185">Reference proteome</keyword>
<evidence type="ECO:0000313" key="8">
    <source>
        <dbReference type="Proteomes" id="UP000651668"/>
    </source>
</evidence>
<accession>A0A916XDH6</accession>
<dbReference type="EMBL" id="BMIL01000004">
    <property type="protein sequence ID" value="GGC62595.1"/>
    <property type="molecule type" value="Genomic_DNA"/>
</dbReference>
<gene>
    <name evidence="7" type="ORF">GCM10011387_15240</name>
</gene>
<dbReference type="Pfam" id="PF01594">
    <property type="entry name" value="AI-2E_transport"/>
    <property type="match status" value="1"/>
</dbReference>
<dbReference type="AlphaFoldDB" id="A0A916XDH6"/>
<reference evidence="7" key="1">
    <citation type="journal article" date="2014" name="Int. J. Syst. Evol. Microbiol.">
        <title>Complete genome sequence of Corynebacterium casei LMG S-19264T (=DSM 44701T), isolated from a smear-ripened cheese.</title>
        <authorList>
            <consortium name="US DOE Joint Genome Institute (JGI-PGF)"/>
            <person name="Walter F."/>
            <person name="Albersmeier A."/>
            <person name="Kalinowski J."/>
            <person name="Ruckert C."/>
        </authorList>
    </citation>
    <scope>NUCLEOTIDE SEQUENCE</scope>
    <source>
        <strain evidence="7">CGMCC 1.15343</strain>
    </source>
</reference>
<evidence type="ECO:0000256" key="3">
    <source>
        <dbReference type="ARBA" id="ARBA00022692"/>
    </source>
</evidence>
<reference evidence="7" key="2">
    <citation type="submission" date="2020-09" db="EMBL/GenBank/DDBJ databases">
        <authorList>
            <person name="Sun Q."/>
            <person name="Zhou Y."/>
        </authorList>
    </citation>
    <scope>NUCLEOTIDE SEQUENCE</scope>
    <source>
        <strain evidence="7">CGMCC 1.15343</strain>
    </source>
</reference>
<organism evidence="7 8">
    <name type="scientific">Pedobacter quisquiliarum</name>
    <dbReference type="NCBI Taxonomy" id="1834438"/>
    <lineage>
        <taxon>Bacteria</taxon>
        <taxon>Pseudomonadati</taxon>
        <taxon>Bacteroidota</taxon>
        <taxon>Sphingobacteriia</taxon>
        <taxon>Sphingobacteriales</taxon>
        <taxon>Sphingobacteriaceae</taxon>
        <taxon>Pedobacter</taxon>
    </lineage>
</organism>
<comment type="caution">
    <text evidence="7">The sequence shown here is derived from an EMBL/GenBank/DDBJ whole genome shotgun (WGS) entry which is preliminary data.</text>
</comment>
<evidence type="ECO:0000256" key="5">
    <source>
        <dbReference type="ARBA" id="ARBA00023136"/>
    </source>
</evidence>
<dbReference type="PANTHER" id="PTHR21716">
    <property type="entry name" value="TRANSMEMBRANE PROTEIN"/>
    <property type="match status" value="1"/>
</dbReference>
<feature type="transmembrane region" description="Helical" evidence="6">
    <location>
        <begin position="231"/>
        <end position="247"/>
    </location>
</feature>
<comment type="subcellular location">
    <subcellularLocation>
        <location evidence="1">Membrane</location>
        <topology evidence="1">Multi-pass membrane protein</topology>
    </subcellularLocation>
</comment>
<dbReference type="GO" id="GO:0016020">
    <property type="term" value="C:membrane"/>
    <property type="evidence" value="ECO:0007669"/>
    <property type="project" value="UniProtKB-SubCell"/>
</dbReference>
<evidence type="ECO:0000256" key="2">
    <source>
        <dbReference type="ARBA" id="ARBA00009773"/>
    </source>
</evidence>
<dbReference type="RefSeq" id="WP_188626268.1">
    <property type="nucleotide sequence ID" value="NZ_BMIL01000004.1"/>
</dbReference>
<feature type="transmembrane region" description="Helical" evidence="6">
    <location>
        <begin position="74"/>
        <end position="95"/>
    </location>
</feature>
<evidence type="ECO:0000256" key="4">
    <source>
        <dbReference type="ARBA" id="ARBA00022989"/>
    </source>
</evidence>
<dbReference type="PANTHER" id="PTHR21716:SF62">
    <property type="entry name" value="TRANSPORT PROTEIN YDBI-RELATED"/>
    <property type="match status" value="1"/>
</dbReference>
<feature type="transmembrane region" description="Helical" evidence="6">
    <location>
        <begin position="21"/>
        <end position="38"/>
    </location>
</feature>
<keyword evidence="5 6" id="KW-0472">Membrane</keyword>
<dbReference type="InterPro" id="IPR002549">
    <property type="entry name" value="AI-2E-like"/>
</dbReference>
<keyword evidence="4 6" id="KW-1133">Transmembrane helix</keyword>
<keyword evidence="3 6" id="KW-0812">Transmembrane</keyword>
<name>A0A916XDH6_9SPHI</name>
<sequence>MIKDPNSSPEGRTTASFSNKVWIVTGILTLTVIVIFVLKAAFSVLLIVLASCLIAVFFHGLGDMIERWTKLKHGYCVLIGALVTLAFISGLFWFMGSTIQAQIAELNSDFPEMIDKAKASLSHSFLGNKVLESISGLDDKRIMSTAQGFFNTSFGVIGDLYIIIFLGIFFTIDPTIYKNGIIKLTPVSGKRDAQIVIDRISVVLKGWLKGMMLAMFLISILTVIALTFFKIPLALTLAILAGLLNFIPNFGPLMAMVPAVLIGFTISVNMAIIIAITYLVIQTIESNVVTPMIQKKMINLPPALTIMSQVLMGTVSGFLGILLATPLLAIIIVLVDELYIKKQQTLALSKEADNI</sequence>
<comment type="similarity">
    <text evidence="2">Belongs to the autoinducer-2 exporter (AI-2E) (TC 2.A.86) family.</text>
</comment>
<feature type="transmembrane region" description="Helical" evidence="6">
    <location>
        <begin position="44"/>
        <end position="62"/>
    </location>
</feature>
<evidence type="ECO:0000313" key="7">
    <source>
        <dbReference type="EMBL" id="GGC62595.1"/>
    </source>
</evidence>
<evidence type="ECO:0000256" key="6">
    <source>
        <dbReference type="SAM" id="Phobius"/>
    </source>
</evidence>
<feature type="transmembrane region" description="Helical" evidence="6">
    <location>
        <begin position="259"/>
        <end position="281"/>
    </location>
</feature>
<feature type="transmembrane region" description="Helical" evidence="6">
    <location>
        <begin position="207"/>
        <end position="225"/>
    </location>
</feature>
<feature type="transmembrane region" description="Helical" evidence="6">
    <location>
        <begin position="149"/>
        <end position="172"/>
    </location>
</feature>
<proteinExistence type="inferred from homology"/>
<dbReference type="GO" id="GO:0055085">
    <property type="term" value="P:transmembrane transport"/>
    <property type="evidence" value="ECO:0007669"/>
    <property type="project" value="TreeGrafter"/>
</dbReference>
<evidence type="ECO:0000256" key="1">
    <source>
        <dbReference type="ARBA" id="ARBA00004141"/>
    </source>
</evidence>